<accession>A0A0E9Q9C4</accession>
<proteinExistence type="predicted"/>
<dbReference type="EMBL" id="GBXM01107582">
    <property type="protein sequence ID" value="JAH00995.1"/>
    <property type="molecule type" value="Transcribed_RNA"/>
</dbReference>
<protein>
    <submittedName>
        <fullName evidence="1">Uncharacterized protein</fullName>
    </submittedName>
</protein>
<dbReference type="AlphaFoldDB" id="A0A0E9Q9C4"/>
<reference evidence="1" key="1">
    <citation type="submission" date="2014-11" db="EMBL/GenBank/DDBJ databases">
        <authorList>
            <person name="Amaro Gonzalez C."/>
        </authorList>
    </citation>
    <scope>NUCLEOTIDE SEQUENCE</scope>
</reference>
<dbReference type="EMBL" id="GBXM01091870">
    <property type="protein sequence ID" value="JAH16707.1"/>
    <property type="molecule type" value="Transcribed_RNA"/>
</dbReference>
<sequence>MEGPRNVVTSRSHLVLVCILSQDAHELEHTHNR</sequence>
<organism evidence="1">
    <name type="scientific">Anguilla anguilla</name>
    <name type="common">European freshwater eel</name>
    <name type="synonym">Muraena anguilla</name>
    <dbReference type="NCBI Taxonomy" id="7936"/>
    <lineage>
        <taxon>Eukaryota</taxon>
        <taxon>Metazoa</taxon>
        <taxon>Chordata</taxon>
        <taxon>Craniata</taxon>
        <taxon>Vertebrata</taxon>
        <taxon>Euteleostomi</taxon>
        <taxon>Actinopterygii</taxon>
        <taxon>Neopterygii</taxon>
        <taxon>Teleostei</taxon>
        <taxon>Anguilliformes</taxon>
        <taxon>Anguillidae</taxon>
        <taxon>Anguilla</taxon>
    </lineage>
</organism>
<reference evidence="1" key="2">
    <citation type="journal article" date="2015" name="Fish Shellfish Immunol.">
        <title>Early steps in the European eel (Anguilla anguilla)-Vibrio vulnificus interaction in the gills: Role of the RtxA13 toxin.</title>
        <authorList>
            <person name="Callol A."/>
            <person name="Pajuelo D."/>
            <person name="Ebbesson L."/>
            <person name="Teles M."/>
            <person name="MacKenzie S."/>
            <person name="Amaro C."/>
        </authorList>
    </citation>
    <scope>NUCLEOTIDE SEQUENCE</scope>
</reference>
<evidence type="ECO:0000313" key="1">
    <source>
        <dbReference type="EMBL" id="JAH13329.1"/>
    </source>
</evidence>
<dbReference type="EMBL" id="GBXM01095248">
    <property type="protein sequence ID" value="JAH13329.1"/>
    <property type="molecule type" value="Transcribed_RNA"/>
</dbReference>
<name>A0A0E9Q9C4_ANGAN</name>